<comment type="catalytic activity">
    <reaction evidence="1">
        <text>an S-(2-hydroxyacyl)glutathione + H2O = a 2-hydroxy carboxylate + glutathione + H(+)</text>
        <dbReference type="Rhea" id="RHEA:21864"/>
        <dbReference type="ChEBI" id="CHEBI:15377"/>
        <dbReference type="ChEBI" id="CHEBI:15378"/>
        <dbReference type="ChEBI" id="CHEBI:57925"/>
        <dbReference type="ChEBI" id="CHEBI:58896"/>
        <dbReference type="ChEBI" id="CHEBI:71261"/>
        <dbReference type="EC" id="3.1.2.6"/>
    </reaction>
</comment>
<keyword evidence="6" id="KW-0479">Metal-binding</keyword>
<gene>
    <name evidence="11" type="ORF">OSIN01602_LOCUS10316</name>
</gene>
<evidence type="ECO:0000256" key="2">
    <source>
        <dbReference type="ARBA" id="ARBA00001947"/>
    </source>
</evidence>
<dbReference type="Gene3D" id="3.60.15.10">
    <property type="entry name" value="Ribonuclease Z/Hydroxyacylglutathione hydrolase-like"/>
    <property type="match status" value="1"/>
</dbReference>
<dbReference type="PANTHER" id="PTHR43705">
    <property type="entry name" value="HYDROXYACYLGLUTATHIONE HYDROLASE"/>
    <property type="match status" value="1"/>
</dbReference>
<dbReference type="HAMAP" id="MF_01374">
    <property type="entry name" value="Glyoxalase_2"/>
    <property type="match status" value="1"/>
</dbReference>
<sequence length="347" mass="36816">MSASAIRRGLAPRKVTTCAFAALLRISTPSLAFVPPHSVAAFSAAALPGISSASSSPSSLTTRPPSSRICDVRREMSSASASASGGGSVTVAQIPCLDDNYGYLIHDEATGATAAVDTPDAEAYRAELQKRGWTLTHVLNTHHHLDHTGGNVELKTDGKGETRVIGPESERDRIPGIDVGVGQGDSVAVGSAEATVIDVGGHTSGHIAYYFPKEKKVFVGDALFALGCGRMFEGTPEQFWDSLKRLRELPDDTTVYCAHEYTMSNAKFAVSVEPGNAELMSRFEDIKAKRANGEPTVPSNLGEEKRTNPFLRGDLSAEIRKNVGAGDGDAGHDVFAKVRKAKDTFRG</sequence>
<comment type="similarity">
    <text evidence="4">Belongs to the metallo-beta-lactamase superfamily. Glyoxalase II family.</text>
</comment>
<feature type="domain" description="Metallo-beta-lactamase" evidence="10">
    <location>
        <begin position="99"/>
        <end position="259"/>
    </location>
</feature>
<keyword evidence="7" id="KW-0378">Hydrolase</keyword>
<evidence type="ECO:0000256" key="1">
    <source>
        <dbReference type="ARBA" id="ARBA00001623"/>
    </source>
</evidence>
<dbReference type="EC" id="3.1.2.6" evidence="5"/>
<dbReference type="InterPro" id="IPR001279">
    <property type="entry name" value="Metallo-B-lactamas"/>
</dbReference>
<dbReference type="InterPro" id="IPR017782">
    <property type="entry name" value="Hydroxyacylglutathione_Hdrlase"/>
</dbReference>
<evidence type="ECO:0000256" key="8">
    <source>
        <dbReference type="ARBA" id="ARBA00022833"/>
    </source>
</evidence>
<dbReference type="SMART" id="SM00849">
    <property type="entry name" value="Lactamase_B"/>
    <property type="match status" value="1"/>
</dbReference>
<dbReference type="GO" id="GO:0019243">
    <property type="term" value="P:methylglyoxal catabolic process to D-lactate via S-lactoyl-glutathione"/>
    <property type="evidence" value="ECO:0007669"/>
    <property type="project" value="InterPro"/>
</dbReference>
<comment type="pathway">
    <text evidence="3">Secondary metabolite metabolism; methylglyoxal degradation; (R)-lactate from methylglyoxal: step 2/2.</text>
</comment>
<dbReference type="SUPFAM" id="SSF56281">
    <property type="entry name" value="Metallo-hydrolase/oxidoreductase"/>
    <property type="match status" value="1"/>
</dbReference>
<protein>
    <recommendedName>
        <fullName evidence="5">hydroxyacylglutathione hydrolase</fullName>
        <ecNumber evidence="5">3.1.2.6</ecNumber>
    </recommendedName>
    <alternativeName>
        <fullName evidence="9">Glyoxalase II</fullName>
    </alternativeName>
</protein>
<dbReference type="InterPro" id="IPR035680">
    <property type="entry name" value="Clx_II_MBL"/>
</dbReference>
<dbReference type="PANTHER" id="PTHR43705:SF1">
    <property type="entry name" value="HYDROXYACYLGLUTATHIONE HYDROLASE GLOB"/>
    <property type="match status" value="1"/>
</dbReference>
<evidence type="ECO:0000256" key="4">
    <source>
        <dbReference type="ARBA" id="ARBA00006759"/>
    </source>
</evidence>
<keyword evidence="8" id="KW-0862">Zinc</keyword>
<proteinExistence type="inferred from homology"/>
<reference evidence="11" key="1">
    <citation type="submission" date="2021-01" db="EMBL/GenBank/DDBJ databases">
        <authorList>
            <person name="Corre E."/>
            <person name="Pelletier E."/>
            <person name="Niang G."/>
            <person name="Scheremetjew M."/>
            <person name="Finn R."/>
            <person name="Kale V."/>
            <person name="Holt S."/>
            <person name="Cochrane G."/>
            <person name="Meng A."/>
            <person name="Brown T."/>
            <person name="Cohen L."/>
        </authorList>
    </citation>
    <scope>NUCLEOTIDE SEQUENCE</scope>
    <source>
        <strain evidence="11">Grunow 1884</strain>
    </source>
</reference>
<dbReference type="NCBIfam" id="TIGR03413">
    <property type="entry name" value="GSH_gloB"/>
    <property type="match status" value="1"/>
</dbReference>
<accession>A0A7S1ZII0</accession>
<evidence type="ECO:0000256" key="7">
    <source>
        <dbReference type="ARBA" id="ARBA00022801"/>
    </source>
</evidence>
<dbReference type="GO" id="GO:0046872">
    <property type="term" value="F:metal ion binding"/>
    <property type="evidence" value="ECO:0007669"/>
    <property type="project" value="UniProtKB-KW"/>
</dbReference>
<evidence type="ECO:0000313" key="11">
    <source>
        <dbReference type="EMBL" id="CAD9339778.1"/>
    </source>
</evidence>
<evidence type="ECO:0000256" key="3">
    <source>
        <dbReference type="ARBA" id="ARBA00004963"/>
    </source>
</evidence>
<evidence type="ECO:0000259" key="10">
    <source>
        <dbReference type="SMART" id="SM00849"/>
    </source>
</evidence>
<evidence type="ECO:0000256" key="9">
    <source>
        <dbReference type="ARBA" id="ARBA00031044"/>
    </source>
</evidence>
<dbReference type="InterPro" id="IPR036866">
    <property type="entry name" value="RibonucZ/Hydroxyglut_hydro"/>
</dbReference>
<comment type="cofactor">
    <cofactor evidence="2">
        <name>Zn(2+)</name>
        <dbReference type="ChEBI" id="CHEBI:29105"/>
    </cofactor>
</comment>
<dbReference type="GO" id="GO:0004416">
    <property type="term" value="F:hydroxyacylglutathione hydrolase activity"/>
    <property type="evidence" value="ECO:0007669"/>
    <property type="project" value="UniProtKB-EC"/>
</dbReference>
<dbReference type="InterPro" id="IPR050110">
    <property type="entry name" value="Glyoxalase_II_hydrolase"/>
</dbReference>
<dbReference type="AlphaFoldDB" id="A0A7S1ZII0"/>
<evidence type="ECO:0000256" key="6">
    <source>
        <dbReference type="ARBA" id="ARBA00022723"/>
    </source>
</evidence>
<organism evidence="11">
    <name type="scientific">Trieres chinensis</name>
    <name type="common">Marine centric diatom</name>
    <name type="synonym">Odontella sinensis</name>
    <dbReference type="NCBI Taxonomy" id="1514140"/>
    <lineage>
        <taxon>Eukaryota</taxon>
        <taxon>Sar</taxon>
        <taxon>Stramenopiles</taxon>
        <taxon>Ochrophyta</taxon>
        <taxon>Bacillariophyta</taxon>
        <taxon>Mediophyceae</taxon>
        <taxon>Biddulphiophycidae</taxon>
        <taxon>Eupodiscales</taxon>
        <taxon>Parodontellaceae</taxon>
        <taxon>Trieres</taxon>
    </lineage>
</organism>
<evidence type="ECO:0000256" key="5">
    <source>
        <dbReference type="ARBA" id="ARBA00011917"/>
    </source>
</evidence>
<dbReference type="EMBL" id="HBGO01018015">
    <property type="protein sequence ID" value="CAD9339778.1"/>
    <property type="molecule type" value="Transcribed_RNA"/>
</dbReference>
<dbReference type="CDD" id="cd07723">
    <property type="entry name" value="hydroxyacylglutathione_hydrolase_MBL-fold"/>
    <property type="match status" value="1"/>
</dbReference>
<name>A0A7S1ZII0_TRICV</name>
<dbReference type="Pfam" id="PF16123">
    <property type="entry name" value="HAGH_C"/>
    <property type="match status" value="1"/>
</dbReference>
<dbReference type="InterPro" id="IPR032282">
    <property type="entry name" value="HAGH_C"/>
</dbReference>
<dbReference type="Pfam" id="PF00753">
    <property type="entry name" value="Lactamase_B"/>
    <property type="match status" value="1"/>
</dbReference>